<dbReference type="NCBIfam" id="TIGR00786">
    <property type="entry name" value="dctM"/>
    <property type="match status" value="1"/>
</dbReference>
<dbReference type="AlphaFoldDB" id="A0A1W6ZZE3"/>
<keyword evidence="7" id="KW-0813">Transport</keyword>
<feature type="transmembrane region" description="Helical" evidence="7">
    <location>
        <begin position="6"/>
        <end position="34"/>
    </location>
</feature>
<name>A0A1W6ZZE3_9HYPH</name>
<gene>
    <name evidence="9" type="ORF">CAK95_04550</name>
</gene>
<feature type="transmembrane region" description="Helical" evidence="7">
    <location>
        <begin position="136"/>
        <end position="160"/>
    </location>
</feature>
<keyword evidence="6 7" id="KW-0472">Membrane</keyword>
<evidence type="ECO:0000256" key="5">
    <source>
        <dbReference type="ARBA" id="ARBA00022989"/>
    </source>
</evidence>
<evidence type="ECO:0000259" key="8">
    <source>
        <dbReference type="Pfam" id="PF06808"/>
    </source>
</evidence>
<keyword evidence="2" id="KW-1003">Cell membrane</keyword>
<reference evidence="9 10" key="1">
    <citation type="submission" date="2017-05" db="EMBL/GenBank/DDBJ databases">
        <title>Full genome sequence of Pseudorhodoplanes sinuspersici.</title>
        <authorList>
            <person name="Dastgheib S.M.M."/>
            <person name="Shavandi M."/>
            <person name="Tirandaz H."/>
        </authorList>
    </citation>
    <scope>NUCLEOTIDE SEQUENCE [LARGE SCALE GENOMIC DNA]</scope>
    <source>
        <strain evidence="9 10">RIPI110</strain>
    </source>
</reference>
<proteinExistence type="inferred from homology"/>
<keyword evidence="3 7" id="KW-0997">Cell inner membrane</keyword>
<comment type="similarity">
    <text evidence="7">Belongs to the TRAP transporter large permease family.</text>
</comment>
<feature type="transmembrane region" description="Helical" evidence="7">
    <location>
        <begin position="232"/>
        <end position="254"/>
    </location>
</feature>
<comment type="subcellular location">
    <subcellularLocation>
        <location evidence="1 7">Cell inner membrane</location>
        <topology evidence="1 7">Multi-pass membrane protein</topology>
    </subcellularLocation>
</comment>
<comment type="subunit">
    <text evidence="7">The complex comprises the extracytoplasmic solute receptor protein and the two transmembrane proteins.</text>
</comment>
<feature type="transmembrane region" description="Helical" evidence="7">
    <location>
        <begin position="260"/>
        <end position="278"/>
    </location>
</feature>
<dbReference type="GO" id="GO:0022857">
    <property type="term" value="F:transmembrane transporter activity"/>
    <property type="evidence" value="ECO:0007669"/>
    <property type="project" value="UniProtKB-UniRule"/>
</dbReference>
<keyword evidence="5 7" id="KW-1133">Transmembrane helix</keyword>
<dbReference type="Proteomes" id="UP000194137">
    <property type="component" value="Chromosome"/>
</dbReference>
<dbReference type="EMBL" id="CP021112">
    <property type="protein sequence ID" value="ARQ02742.1"/>
    <property type="molecule type" value="Genomic_DNA"/>
</dbReference>
<evidence type="ECO:0000256" key="1">
    <source>
        <dbReference type="ARBA" id="ARBA00004429"/>
    </source>
</evidence>
<accession>A0A1W6ZZE3</accession>
<dbReference type="InterPro" id="IPR010656">
    <property type="entry name" value="DctM"/>
</dbReference>
<protein>
    <recommendedName>
        <fullName evidence="7">TRAP transporter large permease protein</fullName>
    </recommendedName>
</protein>
<sequence length="444" mass="46648">MITIVVVLLALVFAGVHIAIALGVTAAIGIYLMLGDMEVVRTFVANTAYEALRDYVFAVIPLFMLMGDFLAKCGAATDLYTLANRMSRWLPARLAVATIIANAIFAFVTGVSIAAAAAFSRIAYPEMRRYGYDRQFALGCIAGSACLGMLIPPSVLMIVWGVLTELSIGKLFLAGVLPGLSLAFGFCAYVVIAAMSKPSLIGSGIGQPMKAAPLGAAVTVPLDPDEQPIGELLFSTSLVLALIAGVLGSIWFGICTPTEGAGVGAVGALVLALIKGITWREIWQVVLNVGRTSGPLLLLLFCAQLYSRVLSMTGFTETAKTFLLGTGMGPIGILLVMLAIWFVLGCLIDSISIILLTVPIFAPIAMALGFDPIAFAIIGILAIEAGLLTPPFGILVFTVKAAVPEPNVQLAEIFRGSAPYWIILLLVIAIIIVFPPIATFLPGL</sequence>
<evidence type="ECO:0000256" key="7">
    <source>
        <dbReference type="RuleBase" id="RU369079"/>
    </source>
</evidence>
<evidence type="ECO:0000256" key="4">
    <source>
        <dbReference type="ARBA" id="ARBA00022692"/>
    </source>
</evidence>
<evidence type="ECO:0000256" key="3">
    <source>
        <dbReference type="ARBA" id="ARBA00022519"/>
    </source>
</evidence>
<dbReference type="STRING" id="1235591.CAK95_04550"/>
<feature type="domain" description="TRAP C4-dicarboxylate transport system permease DctM subunit" evidence="8">
    <location>
        <begin position="5"/>
        <end position="436"/>
    </location>
</feature>
<comment type="function">
    <text evidence="7">Part of the tripartite ATP-independent periplasmic (TRAP) transport system.</text>
</comment>
<feature type="transmembrane region" description="Helical" evidence="7">
    <location>
        <begin position="55"/>
        <end position="77"/>
    </location>
</feature>
<feature type="transmembrane region" description="Helical" evidence="7">
    <location>
        <begin position="97"/>
        <end position="124"/>
    </location>
</feature>
<keyword evidence="10" id="KW-1185">Reference proteome</keyword>
<evidence type="ECO:0000313" key="10">
    <source>
        <dbReference type="Proteomes" id="UP000194137"/>
    </source>
</evidence>
<dbReference type="InterPro" id="IPR004681">
    <property type="entry name" value="TRAP_DctM"/>
</dbReference>
<dbReference type="PANTHER" id="PTHR33362">
    <property type="entry name" value="SIALIC ACID TRAP TRANSPORTER PERMEASE PROTEIN SIAT-RELATED"/>
    <property type="match status" value="1"/>
</dbReference>
<feature type="transmembrane region" description="Helical" evidence="7">
    <location>
        <begin position="376"/>
        <end position="399"/>
    </location>
</feature>
<organism evidence="9 10">
    <name type="scientific">Pseudorhodoplanes sinuspersici</name>
    <dbReference type="NCBI Taxonomy" id="1235591"/>
    <lineage>
        <taxon>Bacteria</taxon>
        <taxon>Pseudomonadati</taxon>
        <taxon>Pseudomonadota</taxon>
        <taxon>Alphaproteobacteria</taxon>
        <taxon>Hyphomicrobiales</taxon>
        <taxon>Pseudorhodoplanes</taxon>
    </lineage>
</organism>
<keyword evidence="4 7" id="KW-0812">Transmembrane</keyword>
<feature type="transmembrane region" description="Helical" evidence="7">
    <location>
        <begin position="172"/>
        <end position="192"/>
    </location>
</feature>
<dbReference type="GO" id="GO:0005886">
    <property type="term" value="C:plasma membrane"/>
    <property type="evidence" value="ECO:0007669"/>
    <property type="project" value="UniProtKB-SubCell"/>
</dbReference>
<evidence type="ECO:0000256" key="6">
    <source>
        <dbReference type="ARBA" id="ARBA00023136"/>
    </source>
</evidence>
<dbReference type="Pfam" id="PF06808">
    <property type="entry name" value="DctM"/>
    <property type="match status" value="1"/>
</dbReference>
<evidence type="ECO:0000256" key="2">
    <source>
        <dbReference type="ARBA" id="ARBA00022475"/>
    </source>
</evidence>
<feature type="transmembrane region" description="Helical" evidence="7">
    <location>
        <begin position="420"/>
        <end position="441"/>
    </location>
</feature>
<dbReference type="PANTHER" id="PTHR33362:SF5">
    <property type="entry name" value="C4-DICARBOXYLATE TRAP TRANSPORTER LARGE PERMEASE PROTEIN DCTM"/>
    <property type="match status" value="1"/>
</dbReference>
<feature type="transmembrane region" description="Helical" evidence="7">
    <location>
        <begin position="322"/>
        <end position="344"/>
    </location>
</feature>
<dbReference type="PIRSF" id="PIRSF006066">
    <property type="entry name" value="HI0050"/>
    <property type="match status" value="1"/>
</dbReference>
<feature type="transmembrane region" description="Helical" evidence="7">
    <location>
        <begin position="351"/>
        <end position="370"/>
    </location>
</feature>
<evidence type="ECO:0000313" key="9">
    <source>
        <dbReference type="EMBL" id="ARQ02742.1"/>
    </source>
</evidence>
<dbReference type="KEGG" id="psin:CAK95_04550"/>